<feature type="region of interest" description="Disordered" evidence="2">
    <location>
        <begin position="176"/>
        <end position="196"/>
    </location>
</feature>
<organism evidence="3 4">
    <name type="scientific">Phocaeicola plebeius</name>
    <dbReference type="NCBI Taxonomy" id="310297"/>
    <lineage>
        <taxon>Bacteria</taxon>
        <taxon>Pseudomonadati</taxon>
        <taxon>Bacteroidota</taxon>
        <taxon>Bacteroidia</taxon>
        <taxon>Bacteroidales</taxon>
        <taxon>Bacteroidaceae</taxon>
        <taxon>Phocaeicola</taxon>
    </lineage>
</organism>
<evidence type="ECO:0000313" key="3">
    <source>
        <dbReference type="EMBL" id="RGK50223.1"/>
    </source>
</evidence>
<sequence>MGTAAIFLWLFLHTGKKVSENTDSIREKKPPQKEGNTSSVIGRTKTDITQYSTVLPNNPAPVKDVDNSDNFTGEENEFFPDIDEVDEEEVELEELFEVTKDDIRLNGTELISKEISLLKKVGSNDSIEEEEKAEVSETISKLNGSDFLKLLKENEAKAEKRNQELICMIEEEELKSPKPARKKKNKPEEISLEDFL</sequence>
<comment type="caution">
    <text evidence="3">The sequence shown here is derived from an EMBL/GenBank/DDBJ whole genome shotgun (WGS) entry which is preliminary data.</text>
</comment>
<dbReference type="AlphaFoldDB" id="A0A3E4MKD7"/>
<feature type="region of interest" description="Disordered" evidence="2">
    <location>
        <begin position="20"/>
        <end position="45"/>
    </location>
</feature>
<dbReference type="EMBL" id="QSQT01000054">
    <property type="protein sequence ID" value="RGK50223.1"/>
    <property type="molecule type" value="Genomic_DNA"/>
</dbReference>
<evidence type="ECO:0000256" key="2">
    <source>
        <dbReference type="SAM" id="MobiDB-lite"/>
    </source>
</evidence>
<evidence type="ECO:0000313" key="4">
    <source>
        <dbReference type="Proteomes" id="UP000260862"/>
    </source>
</evidence>
<evidence type="ECO:0000256" key="1">
    <source>
        <dbReference type="SAM" id="Coils"/>
    </source>
</evidence>
<gene>
    <name evidence="3" type="ORF">DXD04_16245</name>
</gene>
<feature type="coiled-coil region" evidence="1">
    <location>
        <begin position="148"/>
        <end position="175"/>
    </location>
</feature>
<accession>A0A3E4MKD7</accession>
<proteinExistence type="predicted"/>
<dbReference type="Proteomes" id="UP000260862">
    <property type="component" value="Unassembled WGS sequence"/>
</dbReference>
<name>A0A3E4MKD7_9BACT</name>
<keyword evidence="1" id="KW-0175">Coiled coil</keyword>
<feature type="compositionally biased region" description="Polar residues" evidence="2">
    <location>
        <begin position="34"/>
        <end position="45"/>
    </location>
</feature>
<feature type="compositionally biased region" description="Basic and acidic residues" evidence="2">
    <location>
        <begin position="20"/>
        <end position="32"/>
    </location>
</feature>
<feature type="region of interest" description="Disordered" evidence="2">
    <location>
        <begin position="52"/>
        <end position="71"/>
    </location>
</feature>
<keyword evidence="4" id="KW-1185">Reference proteome</keyword>
<protein>
    <submittedName>
        <fullName evidence="3">Uncharacterized protein</fullName>
    </submittedName>
</protein>
<reference evidence="3 4" key="1">
    <citation type="submission" date="2018-08" db="EMBL/GenBank/DDBJ databases">
        <title>A genome reference for cultivated species of the human gut microbiota.</title>
        <authorList>
            <person name="Zou Y."/>
            <person name="Xue W."/>
            <person name="Luo G."/>
        </authorList>
    </citation>
    <scope>NUCLEOTIDE SEQUENCE [LARGE SCALE GENOMIC DNA]</scope>
    <source>
        <strain evidence="3 4">TF10-3AC</strain>
    </source>
</reference>